<accession>A0AA40HZJ3</accession>
<dbReference type="Proteomes" id="UP001177744">
    <property type="component" value="Unassembled WGS sequence"/>
</dbReference>
<evidence type="ECO:0000313" key="6">
    <source>
        <dbReference type="Proteomes" id="UP001177744"/>
    </source>
</evidence>
<dbReference type="SUPFAM" id="SSF52540">
    <property type="entry name" value="P-loop containing nucleoside triphosphate hydrolases"/>
    <property type="match status" value="1"/>
</dbReference>
<dbReference type="Gene3D" id="3.40.50.300">
    <property type="entry name" value="P-loop containing nucleotide triphosphate hydrolases"/>
    <property type="match status" value="1"/>
</dbReference>
<dbReference type="InterPro" id="IPR027417">
    <property type="entry name" value="P-loop_NTPase"/>
</dbReference>
<evidence type="ECO:0000256" key="3">
    <source>
        <dbReference type="PROSITE-ProRule" id="PRU01052"/>
    </source>
</evidence>
<dbReference type="EMBL" id="JAULJE010000008">
    <property type="protein sequence ID" value="KAK1339815.1"/>
    <property type="molecule type" value="Genomic_DNA"/>
</dbReference>
<dbReference type="PROSITE" id="PS51715">
    <property type="entry name" value="G_GB1_RHD3"/>
    <property type="match status" value="1"/>
</dbReference>
<dbReference type="Pfam" id="PF02263">
    <property type="entry name" value="GBP"/>
    <property type="match status" value="1"/>
</dbReference>
<keyword evidence="2" id="KW-0342">GTP-binding</keyword>
<keyword evidence="6" id="KW-1185">Reference proteome</keyword>
<comment type="similarity">
    <text evidence="3">Belongs to the TRAFAC class dynamin-like GTPase superfamily. GB1/RHD3 GTPase family.</text>
</comment>
<name>A0AA40HZJ3_CNENI</name>
<dbReference type="AlphaFoldDB" id="A0AA40HZJ3"/>
<reference evidence="5" key="1">
    <citation type="submission" date="2023-06" db="EMBL/GenBank/DDBJ databases">
        <title>Reference genome for the Northern bat (Eptesicus nilssonii), a most northern bat species.</title>
        <authorList>
            <person name="Laine V.N."/>
            <person name="Pulliainen A.T."/>
            <person name="Lilley T.M."/>
        </authorList>
    </citation>
    <scope>NUCLEOTIDE SEQUENCE</scope>
    <source>
        <strain evidence="5">BLF_Eptnil</strain>
        <tissue evidence="5">Kidney</tissue>
    </source>
</reference>
<dbReference type="PANTHER" id="PTHR10751">
    <property type="entry name" value="GUANYLATE BINDING PROTEIN"/>
    <property type="match status" value="1"/>
</dbReference>
<comment type="caution">
    <text evidence="5">The sequence shown here is derived from an EMBL/GenBank/DDBJ whole genome shotgun (WGS) entry which is preliminary data.</text>
</comment>
<proteinExistence type="inferred from homology"/>
<gene>
    <name evidence="5" type="ORF">QTO34_018372</name>
</gene>
<feature type="domain" description="GB1/RHD3-type G" evidence="4">
    <location>
        <begin position="45"/>
        <end position="180"/>
    </location>
</feature>
<keyword evidence="1" id="KW-0547">Nucleotide-binding</keyword>
<dbReference type="InterPro" id="IPR030386">
    <property type="entry name" value="G_GB1_RHD3_dom"/>
</dbReference>
<dbReference type="GO" id="GO:0003924">
    <property type="term" value="F:GTPase activity"/>
    <property type="evidence" value="ECO:0007669"/>
    <property type="project" value="InterPro"/>
</dbReference>
<sequence>MSCSTGLQLTMASGYTMMHPICLVENQNNQLTVNPTALEILDQISQPVVVVAIAGLYWTGKSYLMNRLAGQNHGFRLGSTVQSETKGIWILCVPTPRSPTTLRSFWTLRAWAMWKRYLSLLLCTFLGDSKKDSRIFALAVLLSSMFVYNSMSSINHQALEQLQYPSRNQITMLWSLCKCN</sequence>
<protein>
    <recommendedName>
        <fullName evidence="4">GB1/RHD3-type G domain-containing protein</fullName>
    </recommendedName>
</protein>
<dbReference type="GO" id="GO:0005525">
    <property type="term" value="F:GTP binding"/>
    <property type="evidence" value="ECO:0007669"/>
    <property type="project" value="UniProtKB-KW"/>
</dbReference>
<evidence type="ECO:0000256" key="1">
    <source>
        <dbReference type="ARBA" id="ARBA00022741"/>
    </source>
</evidence>
<organism evidence="5 6">
    <name type="scientific">Cnephaeus nilssonii</name>
    <name type="common">Northern bat</name>
    <name type="synonym">Eptesicus nilssonii</name>
    <dbReference type="NCBI Taxonomy" id="3371016"/>
    <lineage>
        <taxon>Eukaryota</taxon>
        <taxon>Metazoa</taxon>
        <taxon>Chordata</taxon>
        <taxon>Craniata</taxon>
        <taxon>Vertebrata</taxon>
        <taxon>Euteleostomi</taxon>
        <taxon>Mammalia</taxon>
        <taxon>Eutheria</taxon>
        <taxon>Laurasiatheria</taxon>
        <taxon>Chiroptera</taxon>
        <taxon>Yangochiroptera</taxon>
        <taxon>Vespertilionidae</taxon>
        <taxon>Cnephaeus</taxon>
    </lineage>
</organism>
<evidence type="ECO:0000313" key="5">
    <source>
        <dbReference type="EMBL" id="KAK1339815.1"/>
    </source>
</evidence>
<dbReference type="InterPro" id="IPR015894">
    <property type="entry name" value="Guanylate-bd_N"/>
</dbReference>
<evidence type="ECO:0000256" key="2">
    <source>
        <dbReference type="ARBA" id="ARBA00023134"/>
    </source>
</evidence>
<evidence type="ECO:0000259" key="4">
    <source>
        <dbReference type="PROSITE" id="PS51715"/>
    </source>
</evidence>